<dbReference type="Proteomes" id="UP000005387">
    <property type="component" value="Unassembled WGS sequence"/>
</dbReference>
<dbReference type="SUPFAM" id="SSF47203">
    <property type="entry name" value="Acyl-CoA dehydrogenase C-terminal domain-like"/>
    <property type="match status" value="1"/>
</dbReference>
<dbReference type="EMBL" id="AEDD01000010">
    <property type="protein sequence ID" value="EFM09700.1"/>
    <property type="molecule type" value="Genomic_DNA"/>
</dbReference>
<dbReference type="InterPro" id="IPR036250">
    <property type="entry name" value="AcylCo_DH-like_C"/>
</dbReference>
<dbReference type="Gene3D" id="1.10.540.10">
    <property type="entry name" value="Acyl-CoA dehydrogenase/oxidase, N-terminal domain"/>
    <property type="match status" value="1"/>
</dbReference>
<dbReference type="SUPFAM" id="SSF56645">
    <property type="entry name" value="Acyl-CoA dehydrogenase NM domain-like"/>
    <property type="match status" value="1"/>
</dbReference>
<evidence type="ECO:0000256" key="4">
    <source>
        <dbReference type="ARBA" id="ARBA00022827"/>
    </source>
</evidence>
<dbReference type="PANTHER" id="PTHR43884">
    <property type="entry name" value="ACYL-COA DEHYDROGENASE"/>
    <property type="match status" value="1"/>
</dbReference>
<dbReference type="PIRSF" id="PIRSF016578">
    <property type="entry name" value="HsaA"/>
    <property type="match status" value="1"/>
</dbReference>
<proteinExistence type="inferred from homology"/>
<comment type="similarity">
    <text evidence="2">Belongs to the acyl-CoA dehydrogenase family.</text>
</comment>
<dbReference type="GO" id="GO:0050660">
    <property type="term" value="F:flavin adenine dinucleotide binding"/>
    <property type="evidence" value="ECO:0007669"/>
    <property type="project" value="InterPro"/>
</dbReference>
<dbReference type="Gene3D" id="2.40.110.10">
    <property type="entry name" value="Butyryl-CoA Dehydrogenase, subunit A, domain 2"/>
    <property type="match status" value="1"/>
</dbReference>
<protein>
    <submittedName>
        <fullName evidence="6">Acyl-CoA dehydrogenase type 2 domain protein</fullName>
    </submittedName>
</protein>
<evidence type="ECO:0000256" key="3">
    <source>
        <dbReference type="ARBA" id="ARBA00022630"/>
    </source>
</evidence>
<keyword evidence="4" id="KW-0274">FAD</keyword>
<dbReference type="InterPro" id="IPR009075">
    <property type="entry name" value="AcylCo_DH/oxidase_C"/>
</dbReference>
<organism evidence="6 7">
    <name type="scientific">Paenibacillus curdlanolyticus YK9</name>
    <dbReference type="NCBI Taxonomy" id="717606"/>
    <lineage>
        <taxon>Bacteria</taxon>
        <taxon>Bacillati</taxon>
        <taxon>Bacillota</taxon>
        <taxon>Bacilli</taxon>
        <taxon>Bacillales</taxon>
        <taxon>Paenibacillaceae</taxon>
        <taxon>Paenibacillus</taxon>
    </lineage>
</organism>
<dbReference type="Gene3D" id="1.20.140.10">
    <property type="entry name" value="Butyryl-CoA Dehydrogenase, subunit A, domain 3"/>
    <property type="match status" value="1"/>
</dbReference>
<dbReference type="InterPro" id="IPR037069">
    <property type="entry name" value="AcylCoA_DH/ox_N_sf"/>
</dbReference>
<dbReference type="PANTHER" id="PTHR43884:SF12">
    <property type="entry name" value="ISOVALERYL-COA DEHYDROGENASE, MITOCHONDRIAL-RELATED"/>
    <property type="match status" value="1"/>
</dbReference>
<comment type="cofactor">
    <cofactor evidence="1">
        <name>FAD</name>
        <dbReference type="ChEBI" id="CHEBI:57692"/>
    </cofactor>
</comment>
<evidence type="ECO:0000313" key="6">
    <source>
        <dbReference type="EMBL" id="EFM09700.1"/>
    </source>
</evidence>
<evidence type="ECO:0000256" key="1">
    <source>
        <dbReference type="ARBA" id="ARBA00001974"/>
    </source>
</evidence>
<dbReference type="STRING" id="717606.PaecuDRAFT_3749"/>
<dbReference type="OrthoDB" id="9802447at2"/>
<dbReference type="RefSeq" id="WP_006039735.1">
    <property type="nucleotide sequence ID" value="NZ_AEDD01000010.1"/>
</dbReference>
<dbReference type="Pfam" id="PF00441">
    <property type="entry name" value="Acyl-CoA_dh_1"/>
    <property type="match status" value="1"/>
</dbReference>
<sequence length="364" mass="40851">MSLTALEIDDLITQGIHRATTPAPYGNAYSPAQYKEMLMGIAKHNPALALSMSMHLLTVWGLSYIHTDFNRSFYFNEVATNNALFASPNDPVLYFRSLSDMNPDKFPVKVKFVEDGMIVNGIRPYVSLEPFVQYLPVMSIIRNEETDENEIIFAMVHKSDPGVSVKQDWETISMSQTHSNTVELNDVFLPMDRLISRSAEIPLDMDVFPYLFRVGICSVYLGVAKTALSHVMEELTAASSANPSPSKTFARYQKLAEMKLLLDTSESQLDKLCRVVATYLQGEPAPELTPISLMTKEYVLTSAERVVELAIEAVGPQAVKPDSVLDKLYRDVKANTFHLPRSDVLKEIVAKQRLGVITMRSRWC</sequence>
<evidence type="ECO:0000256" key="2">
    <source>
        <dbReference type="ARBA" id="ARBA00009347"/>
    </source>
</evidence>
<dbReference type="GO" id="GO:0003995">
    <property type="term" value="F:acyl-CoA dehydrogenase activity"/>
    <property type="evidence" value="ECO:0007669"/>
    <property type="project" value="TreeGrafter"/>
</dbReference>
<gene>
    <name evidence="6" type="ORF">PaecuDRAFT_3749</name>
</gene>
<keyword evidence="7" id="KW-1185">Reference proteome</keyword>
<dbReference type="InterPro" id="IPR046373">
    <property type="entry name" value="Acyl-CoA_Oxase/DH_mid-dom_sf"/>
</dbReference>
<dbReference type="eggNOG" id="COG1960">
    <property type="taxonomic scope" value="Bacteria"/>
</dbReference>
<accession>E0ICY5</accession>
<reference evidence="6 7" key="1">
    <citation type="submission" date="2010-07" db="EMBL/GenBank/DDBJ databases">
        <title>The draft genome of Paenibacillus curdlanolyticus YK9.</title>
        <authorList>
            <consortium name="US DOE Joint Genome Institute (JGI-PGF)"/>
            <person name="Lucas S."/>
            <person name="Copeland A."/>
            <person name="Lapidus A."/>
            <person name="Cheng J.-F."/>
            <person name="Bruce D."/>
            <person name="Goodwin L."/>
            <person name="Pitluck S."/>
            <person name="Land M.L."/>
            <person name="Hauser L."/>
            <person name="Chang Y.-J."/>
            <person name="Jeffries C."/>
            <person name="Anderson I.J."/>
            <person name="Johnson E."/>
            <person name="Loganathan U."/>
            <person name="Mulhopadhyay B."/>
            <person name="Kyrpides N."/>
            <person name="Woyke T.J."/>
        </authorList>
    </citation>
    <scope>NUCLEOTIDE SEQUENCE [LARGE SCALE GENOMIC DNA]</scope>
    <source>
        <strain evidence="6 7">YK9</strain>
    </source>
</reference>
<name>E0ICY5_9BACL</name>
<dbReference type="InterPro" id="IPR009100">
    <property type="entry name" value="AcylCoA_DH/oxidase_NM_dom_sf"/>
</dbReference>
<feature type="domain" description="Acyl-CoA dehydrogenase/oxidase C-terminal" evidence="5">
    <location>
        <begin position="213"/>
        <end position="352"/>
    </location>
</feature>
<dbReference type="AlphaFoldDB" id="E0ICY5"/>
<evidence type="ECO:0000259" key="5">
    <source>
        <dbReference type="Pfam" id="PF00441"/>
    </source>
</evidence>
<keyword evidence="3" id="KW-0285">Flavoprotein</keyword>
<evidence type="ECO:0000313" key="7">
    <source>
        <dbReference type="Proteomes" id="UP000005387"/>
    </source>
</evidence>